<dbReference type="CDD" id="cd02440">
    <property type="entry name" value="AdoMet_MTases"/>
    <property type="match status" value="1"/>
</dbReference>
<dbReference type="SUPFAM" id="SSF53335">
    <property type="entry name" value="S-adenosyl-L-methionine-dependent methyltransferases"/>
    <property type="match status" value="1"/>
</dbReference>
<feature type="binding site" evidence="6">
    <location>
        <position position="108"/>
    </location>
    <ligand>
        <name>S-adenosyl-L-methionine</name>
        <dbReference type="ChEBI" id="CHEBI:59789"/>
    </ligand>
</feature>
<accession>A0AA88XGE3</accession>
<keyword evidence="9" id="KW-1185">Reference proteome</keyword>
<evidence type="ECO:0000256" key="2">
    <source>
        <dbReference type="ARBA" id="ARBA00022603"/>
    </source>
</evidence>
<evidence type="ECO:0000313" key="8">
    <source>
        <dbReference type="EMBL" id="KAK3084835.1"/>
    </source>
</evidence>
<dbReference type="GO" id="GO:0005634">
    <property type="term" value="C:nucleus"/>
    <property type="evidence" value="ECO:0007669"/>
    <property type="project" value="TreeGrafter"/>
</dbReference>
<sequence length="574" mass="66037">MALNKFMHPRNVYKKKKPDFKQLAMKYPNLQKHMFTDLTGKAFIDFKNASSMRELSIALLKDDFGLDVTLPPEGLVPTVSLRLNYIHWIEDILEPLGRGTNIKGIDIGTGASCVYPLLGCKLNPSWSFLAVEKCDTNTQYAEKNVSANKMEDRIKVRKQQDDSILLHLLHDTDTVYDFCMCNPPFFADHSEAQGTSRKDDRAEPSSVSMATPSESITEGGEIGFVKNMIQESMELKSKVRVYTSMVGKKSSLPKLKEEIRRLEIPNFTTTEFCQGKTMRWGIAWSFDSSVIFPKSLFQAARKEKDRPPLQYTLPSEFVGDLDLQTIAKQIYFILKEELKISCDSSSESEDCLMFEMTAKENTWSHQRRKRRAKKMVDTETRKESPTNDPPERSNSDIDFEKTSHYKDKIRGNPTTDLGKKKTSEVKSMKRKYQTFDRENSQEEDSKRRRFCPDIEKLRQSPDRNAEEENIEMLEGDTISVGQSDVQDCSMGGKDKETEGCTATEQSQKTSYSDSVDKKEKEYILKFKLTVKKLEQFAIEMAWIDGQNREFMHQVLQYLKNKVKSNNNKQSSEQK</sequence>
<feature type="compositionally biased region" description="Basic and acidic residues" evidence="7">
    <location>
        <begin position="191"/>
        <end position="203"/>
    </location>
</feature>
<protein>
    <recommendedName>
        <fullName evidence="5">U6 small nuclear RNA (adenine-(43)-N(6))-methyltransferase</fullName>
        <ecNumber evidence="5">2.1.1.-</ecNumber>
    </recommendedName>
</protein>
<organism evidence="8 9">
    <name type="scientific">Pinctada imbricata</name>
    <name type="common">Atlantic pearl-oyster</name>
    <name type="synonym">Pinctada martensii</name>
    <dbReference type="NCBI Taxonomy" id="66713"/>
    <lineage>
        <taxon>Eukaryota</taxon>
        <taxon>Metazoa</taxon>
        <taxon>Spiralia</taxon>
        <taxon>Lophotrochozoa</taxon>
        <taxon>Mollusca</taxon>
        <taxon>Bivalvia</taxon>
        <taxon>Autobranchia</taxon>
        <taxon>Pteriomorphia</taxon>
        <taxon>Pterioida</taxon>
        <taxon>Pterioidea</taxon>
        <taxon>Pteriidae</taxon>
        <taxon>Pinctada</taxon>
    </lineage>
</organism>
<feature type="region of interest" description="Disordered" evidence="7">
    <location>
        <begin position="485"/>
        <end position="511"/>
    </location>
</feature>
<feature type="compositionally biased region" description="Polar residues" evidence="7">
    <location>
        <begin position="500"/>
        <end position="511"/>
    </location>
</feature>
<dbReference type="PANTHER" id="PTHR13393:SF0">
    <property type="entry name" value="RNA N6-ADENOSINE-METHYLTRANSFERASE METTL16"/>
    <property type="match status" value="1"/>
</dbReference>
<evidence type="ECO:0000256" key="7">
    <source>
        <dbReference type="SAM" id="MobiDB-lite"/>
    </source>
</evidence>
<feature type="region of interest" description="Disordered" evidence="7">
    <location>
        <begin position="363"/>
        <end position="466"/>
    </location>
</feature>
<dbReference type="GO" id="GO:0008168">
    <property type="term" value="F:methyltransferase activity"/>
    <property type="evidence" value="ECO:0007669"/>
    <property type="project" value="UniProtKB-UniRule"/>
</dbReference>
<reference evidence="8" key="1">
    <citation type="submission" date="2019-08" db="EMBL/GenBank/DDBJ databases">
        <title>The improved chromosome-level genome for the pearl oyster Pinctada fucata martensii using PacBio sequencing and Hi-C.</title>
        <authorList>
            <person name="Zheng Z."/>
        </authorList>
    </citation>
    <scope>NUCLEOTIDE SEQUENCE</scope>
    <source>
        <strain evidence="8">ZZ-2019</strain>
        <tissue evidence="8">Adductor muscle</tissue>
    </source>
</reference>
<dbReference type="EMBL" id="VSWD01000013">
    <property type="protein sequence ID" value="KAK3084835.1"/>
    <property type="molecule type" value="Genomic_DNA"/>
</dbReference>
<evidence type="ECO:0000256" key="1">
    <source>
        <dbReference type="ARBA" id="ARBA00005878"/>
    </source>
</evidence>
<gene>
    <name evidence="8" type="ORF">FSP39_019944</name>
</gene>
<feature type="binding site" evidence="6">
    <location>
        <position position="132"/>
    </location>
    <ligand>
        <name>S-adenosyl-L-methionine</name>
        <dbReference type="ChEBI" id="CHEBI:59789"/>
    </ligand>
</feature>
<dbReference type="Gene3D" id="3.40.50.150">
    <property type="entry name" value="Vaccinia Virus protein VP39"/>
    <property type="match status" value="1"/>
</dbReference>
<dbReference type="GO" id="GO:0070475">
    <property type="term" value="P:rRNA base methylation"/>
    <property type="evidence" value="ECO:0007669"/>
    <property type="project" value="TreeGrafter"/>
</dbReference>
<feature type="binding site" evidence="6">
    <location>
        <position position="182"/>
    </location>
    <ligand>
        <name>S-adenosyl-L-methionine</name>
        <dbReference type="ChEBI" id="CHEBI:59789"/>
    </ligand>
</feature>
<dbReference type="InterPro" id="IPR010286">
    <property type="entry name" value="METTL16/RlmF"/>
</dbReference>
<dbReference type="AlphaFoldDB" id="A0AA88XGE3"/>
<keyword evidence="2 5" id="KW-0489">Methyltransferase</keyword>
<dbReference type="PIRSF" id="PIRSF037350">
    <property type="entry name" value="Mtase_ZK1128_prd"/>
    <property type="match status" value="1"/>
</dbReference>
<evidence type="ECO:0000256" key="3">
    <source>
        <dbReference type="ARBA" id="ARBA00022679"/>
    </source>
</evidence>
<dbReference type="EC" id="2.1.1.-" evidence="5"/>
<evidence type="ECO:0000256" key="4">
    <source>
        <dbReference type="ARBA" id="ARBA00022691"/>
    </source>
</evidence>
<name>A0AA88XGE3_PINIB</name>
<evidence type="ECO:0000256" key="5">
    <source>
        <dbReference type="PIRNR" id="PIRNR037350"/>
    </source>
</evidence>
<keyword evidence="4 6" id="KW-0949">S-adenosyl-L-methionine</keyword>
<feature type="compositionally biased region" description="Basic and acidic residues" evidence="7">
    <location>
        <begin position="374"/>
        <end position="410"/>
    </location>
</feature>
<evidence type="ECO:0000313" key="9">
    <source>
        <dbReference type="Proteomes" id="UP001186944"/>
    </source>
</evidence>
<feature type="region of interest" description="Disordered" evidence="7">
    <location>
        <begin position="191"/>
        <end position="213"/>
    </location>
</feature>
<proteinExistence type="inferred from homology"/>
<feature type="binding site" evidence="6">
    <location>
        <position position="82"/>
    </location>
    <ligand>
        <name>S-adenosyl-L-methionine</name>
        <dbReference type="ChEBI" id="CHEBI:59789"/>
    </ligand>
</feature>
<dbReference type="PANTHER" id="PTHR13393">
    <property type="entry name" value="SAM-DEPENDENT METHYLTRANSFERASE"/>
    <property type="match status" value="1"/>
</dbReference>
<dbReference type="Proteomes" id="UP001186944">
    <property type="component" value="Unassembled WGS sequence"/>
</dbReference>
<keyword evidence="3 5" id="KW-0808">Transferase</keyword>
<comment type="similarity">
    <text evidence="1 5">Belongs to the methyltransferase superfamily. METTL16/RlmF family.</text>
</comment>
<evidence type="ECO:0000256" key="6">
    <source>
        <dbReference type="PIRSR" id="PIRSR037350-1"/>
    </source>
</evidence>
<dbReference type="InterPro" id="IPR029063">
    <property type="entry name" value="SAM-dependent_MTases_sf"/>
</dbReference>
<dbReference type="InterPro" id="IPR017182">
    <property type="entry name" value="METTL16/PsiM"/>
</dbReference>
<feature type="compositionally biased region" description="Basic and acidic residues" evidence="7">
    <location>
        <begin position="417"/>
        <end position="466"/>
    </location>
</feature>
<dbReference type="Pfam" id="PF05971">
    <property type="entry name" value="Methyltransf_10"/>
    <property type="match status" value="1"/>
</dbReference>
<comment type="caution">
    <text evidence="8">The sequence shown here is derived from an EMBL/GenBank/DDBJ whole genome shotgun (WGS) entry which is preliminary data.</text>
</comment>